<gene>
    <name evidence="2" type="ORF">SDC9_55879</name>
</gene>
<feature type="transmembrane region" description="Helical" evidence="1">
    <location>
        <begin position="29"/>
        <end position="47"/>
    </location>
</feature>
<evidence type="ECO:0000256" key="1">
    <source>
        <dbReference type="SAM" id="Phobius"/>
    </source>
</evidence>
<dbReference type="EMBL" id="VSSQ01001584">
    <property type="protein sequence ID" value="MPM09558.1"/>
    <property type="molecule type" value="Genomic_DNA"/>
</dbReference>
<protein>
    <recommendedName>
        <fullName evidence="3">GlsB/YeaQ/YmgE family stress response membrane protein</fullName>
    </recommendedName>
</protein>
<proteinExistence type="predicted"/>
<sequence>MFWHTIGLLFLGALIGWLASKIMHGKGGLIRNIIVGIAGSVLGGWLADWIGLAPATSGRSAVSSSPSAARAC</sequence>
<keyword evidence="1" id="KW-0812">Transmembrane</keyword>
<dbReference type="AlphaFoldDB" id="A0A644X189"/>
<comment type="caution">
    <text evidence="2">The sequence shown here is derived from an EMBL/GenBank/DDBJ whole genome shotgun (WGS) entry which is preliminary data.</text>
</comment>
<accession>A0A644X189</accession>
<evidence type="ECO:0008006" key="3">
    <source>
        <dbReference type="Google" id="ProtNLM"/>
    </source>
</evidence>
<name>A0A644X189_9ZZZZ</name>
<reference evidence="2" key="1">
    <citation type="submission" date="2019-08" db="EMBL/GenBank/DDBJ databases">
        <authorList>
            <person name="Kucharzyk K."/>
            <person name="Murdoch R.W."/>
            <person name="Higgins S."/>
            <person name="Loffler F."/>
        </authorList>
    </citation>
    <scope>NUCLEOTIDE SEQUENCE</scope>
</reference>
<feature type="transmembrane region" description="Helical" evidence="1">
    <location>
        <begin position="6"/>
        <end position="22"/>
    </location>
</feature>
<keyword evidence="1" id="KW-1133">Transmembrane helix</keyword>
<organism evidence="2">
    <name type="scientific">bioreactor metagenome</name>
    <dbReference type="NCBI Taxonomy" id="1076179"/>
    <lineage>
        <taxon>unclassified sequences</taxon>
        <taxon>metagenomes</taxon>
        <taxon>ecological metagenomes</taxon>
    </lineage>
</organism>
<keyword evidence="1" id="KW-0472">Membrane</keyword>
<evidence type="ECO:0000313" key="2">
    <source>
        <dbReference type="EMBL" id="MPM09558.1"/>
    </source>
</evidence>